<sequence>GKLVNNTIPRRDDSALIDREEANIDLSKGMYDAGDHMMFGFPIAFTATILPEDMTEKRPLTKVTTSKTGSDVVAVTAAAMTSASLVFKSSNSQYSSLLLKHAEELFNFAKGNRGCSKSFPQVEAYYKSSDYGDELLWGA</sequence>
<dbReference type="GO" id="GO:0030245">
    <property type="term" value="P:cellulose catabolic process"/>
    <property type="evidence" value="ECO:0007669"/>
    <property type="project" value="UniProtKB-KW"/>
</dbReference>
<dbReference type="EMBL" id="BKCJ010160023">
    <property type="protein sequence ID" value="GEY20836.1"/>
    <property type="molecule type" value="Genomic_DNA"/>
</dbReference>
<evidence type="ECO:0000256" key="1">
    <source>
        <dbReference type="ARBA" id="ARBA00000966"/>
    </source>
</evidence>
<reference evidence="10" key="1">
    <citation type="journal article" date="2019" name="Sci. Rep.">
        <title>Draft genome of Tanacetum cinerariifolium, the natural source of mosquito coil.</title>
        <authorList>
            <person name="Yamashiro T."/>
            <person name="Shiraishi A."/>
            <person name="Satake H."/>
            <person name="Nakayama K."/>
        </authorList>
    </citation>
    <scope>NUCLEOTIDE SEQUENCE</scope>
</reference>
<dbReference type="Gene3D" id="1.50.10.10">
    <property type="match status" value="2"/>
</dbReference>
<keyword evidence="5" id="KW-0136">Cellulose degradation</keyword>
<comment type="similarity">
    <text evidence="2">Belongs to the glycosyl hydrolase 9 (cellulase E) family.</text>
</comment>
<dbReference type="AlphaFoldDB" id="A0A699HHN6"/>
<evidence type="ECO:0000256" key="6">
    <source>
        <dbReference type="ARBA" id="ARBA00023277"/>
    </source>
</evidence>
<name>A0A699HHN6_TANCI</name>
<evidence type="ECO:0000256" key="7">
    <source>
        <dbReference type="ARBA" id="ARBA00023295"/>
    </source>
</evidence>
<keyword evidence="7" id="KW-0326">Glycosidase</keyword>
<evidence type="ECO:0000256" key="3">
    <source>
        <dbReference type="ARBA" id="ARBA00012601"/>
    </source>
</evidence>
<dbReference type="InterPro" id="IPR001701">
    <property type="entry name" value="Glyco_hydro_9"/>
</dbReference>
<comment type="caution">
    <text evidence="10">The sequence shown here is derived from an EMBL/GenBank/DDBJ whole genome shotgun (WGS) entry which is preliminary data.</text>
</comment>
<dbReference type="SUPFAM" id="SSF48208">
    <property type="entry name" value="Six-hairpin glycosidases"/>
    <property type="match status" value="1"/>
</dbReference>
<dbReference type="InterPro" id="IPR012341">
    <property type="entry name" value="6hp_glycosidase-like_sf"/>
</dbReference>
<keyword evidence="6" id="KW-0119">Carbohydrate metabolism</keyword>
<evidence type="ECO:0000256" key="2">
    <source>
        <dbReference type="ARBA" id="ARBA00007072"/>
    </source>
</evidence>
<dbReference type="GO" id="GO:0008810">
    <property type="term" value="F:cellulase activity"/>
    <property type="evidence" value="ECO:0007669"/>
    <property type="project" value="UniProtKB-EC"/>
</dbReference>
<organism evidence="10">
    <name type="scientific">Tanacetum cinerariifolium</name>
    <name type="common">Dalmatian daisy</name>
    <name type="synonym">Chrysanthemum cinerariifolium</name>
    <dbReference type="NCBI Taxonomy" id="118510"/>
    <lineage>
        <taxon>Eukaryota</taxon>
        <taxon>Viridiplantae</taxon>
        <taxon>Streptophyta</taxon>
        <taxon>Embryophyta</taxon>
        <taxon>Tracheophyta</taxon>
        <taxon>Spermatophyta</taxon>
        <taxon>Magnoliopsida</taxon>
        <taxon>eudicotyledons</taxon>
        <taxon>Gunneridae</taxon>
        <taxon>Pentapetalae</taxon>
        <taxon>asterids</taxon>
        <taxon>campanulids</taxon>
        <taxon>Asterales</taxon>
        <taxon>Asteraceae</taxon>
        <taxon>Asteroideae</taxon>
        <taxon>Anthemideae</taxon>
        <taxon>Anthemidinae</taxon>
        <taxon>Tanacetum</taxon>
    </lineage>
</organism>
<dbReference type="InterPro" id="IPR008928">
    <property type="entry name" value="6-hairpin_glycosidase_sf"/>
</dbReference>
<comment type="catalytic activity">
    <reaction evidence="1">
        <text>Endohydrolysis of (1-&gt;4)-beta-D-glucosidic linkages in cellulose, lichenin and cereal beta-D-glucans.</text>
        <dbReference type="EC" id="3.2.1.4"/>
    </reaction>
</comment>
<evidence type="ECO:0000259" key="9">
    <source>
        <dbReference type="Pfam" id="PF00759"/>
    </source>
</evidence>
<dbReference type="Pfam" id="PF00759">
    <property type="entry name" value="Glyco_hydro_9"/>
    <property type="match status" value="2"/>
</dbReference>
<evidence type="ECO:0000256" key="5">
    <source>
        <dbReference type="ARBA" id="ARBA00023001"/>
    </source>
</evidence>
<feature type="domain" description="Glycoside hydrolase family 9" evidence="9">
    <location>
        <begin position="51"/>
        <end position="139"/>
    </location>
</feature>
<evidence type="ECO:0000256" key="8">
    <source>
        <dbReference type="ARBA" id="ARBA00023326"/>
    </source>
</evidence>
<keyword evidence="8" id="KW-0624">Polysaccharide degradation</keyword>
<keyword evidence="4" id="KW-0378">Hydrolase</keyword>
<feature type="non-terminal residue" evidence="10">
    <location>
        <position position="1"/>
    </location>
</feature>
<evidence type="ECO:0000256" key="4">
    <source>
        <dbReference type="ARBA" id="ARBA00022801"/>
    </source>
</evidence>
<proteinExistence type="inferred from homology"/>
<feature type="domain" description="Glycoside hydrolase family 9" evidence="9">
    <location>
        <begin position="2"/>
        <end position="50"/>
    </location>
</feature>
<protein>
    <recommendedName>
        <fullName evidence="3">cellulase</fullName>
        <ecNumber evidence="3">3.2.1.4</ecNumber>
    </recommendedName>
</protein>
<dbReference type="EC" id="3.2.1.4" evidence="3"/>
<evidence type="ECO:0000313" key="10">
    <source>
        <dbReference type="EMBL" id="GEY20836.1"/>
    </source>
</evidence>
<dbReference type="PANTHER" id="PTHR22298">
    <property type="entry name" value="ENDO-1,4-BETA-GLUCANASE"/>
    <property type="match status" value="1"/>
</dbReference>
<accession>A0A699HHN6</accession>
<gene>
    <name evidence="10" type="ORF">Tci_392810</name>
</gene>